<dbReference type="Gene3D" id="3.20.20.60">
    <property type="entry name" value="Phosphoenolpyruvate-binding domains"/>
    <property type="match status" value="1"/>
</dbReference>
<evidence type="ECO:0000259" key="4">
    <source>
        <dbReference type="Pfam" id="PF03328"/>
    </source>
</evidence>
<dbReference type="SUPFAM" id="SSF51621">
    <property type="entry name" value="Phosphoenolpyruvate/pyruvate domain"/>
    <property type="match status" value="1"/>
</dbReference>
<evidence type="ECO:0000256" key="2">
    <source>
        <dbReference type="ARBA" id="ARBA00022723"/>
    </source>
</evidence>
<dbReference type="InterPro" id="IPR015813">
    <property type="entry name" value="Pyrv/PenolPyrv_kinase-like_dom"/>
</dbReference>
<dbReference type="Pfam" id="PF03328">
    <property type="entry name" value="HpcH_HpaI"/>
    <property type="match status" value="1"/>
</dbReference>
<keyword evidence="2" id="KW-0479">Metal-binding</keyword>
<evidence type="ECO:0000256" key="3">
    <source>
        <dbReference type="ARBA" id="ARBA00023239"/>
    </source>
</evidence>
<dbReference type="RefSeq" id="WP_073138532.1">
    <property type="nucleotide sequence ID" value="NZ_FQUV01000001.1"/>
</dbReference>
<feature type="domain" description="HpcH/HpaI aldolase/citrate lyase" evidence="4">
    <location>
        <begin position="15"/>
        <end position="240"/>
    </location>
</feature>
<protein>
    <submittedName>
        <fullName evidence="5">2,4-dihydroxyhept-2-enedioate aldolase</fullName>
    </submittedName>
</protein>
<dbReference type="Proteomes" id="UP000184144">
    <property type="component" value="Unassembled WGS sequence"/>
</dbReference>
<dbReference type="OrthoDB" id="9802624at2"/>
<dbReference type="AlphaFoldDB" id="A0A1M4SBP1"/>
<dbReference type="GO" id="GO:0016832">
    <property type="term" value="F:aldehyde-lyase activity"/>
    <property type="evidence" value="ECO:0007669"/>
    <property type="project" value="TreeGrafter"/>
</dbReference>
<dbReference type="PANTHER" id="PTHR30502:SF0">
    <property type="entry name" value="PHOSPHOENOLPYRUVATE CARBOXYLASE FAMILY PROTEIN"/>
    <property type="match status" value="1"/>
</dbReference>
<evidence type="ECO:0000313" key="5">
    <source>
        <dbReference type="EMBL" id="SHE29588.1"/>
    </source>
</evidence>
<comment type="similarity">
    <text evidence="1">Belongs to the HpcH/HpaI aldolase family.</text>
</comment>
<accession>A0A1M4SBP1</accession>
<dbReference type="PANTHER" id="PTHR30502">
    <property type="entry name" value="2-KETO-3-DEOXY-L-RHAMNONATE ALDOLASE"/>
    <property type="match status" value="1"/>
</dbReference>
<dbReference type="GO" id="GO:0005737">
    <property type="term" value="C:cytoplasm"/>
    <property type="evidence" value="ECO:0007669"/>
    <property type="project" value="TreeGrafter"/>
</dbReference>
<dbReference type="GO" id="GO:0046872">
    <property type="term" value="F:metal ion binding"/>
    <property type="evidence" value="ECO:0007669"/>
    <property type="project" value="UniProtKB-KW"/>
</dbReference>
<dbReference type="InterPro" id="IPR050251">
    <property type="entry name" value="HpcH-HpaI_aldolase"/>
</dbReference>
<organism evidence="5 6">
    <name type="scientific">Litoreibacter ascidiaceicola</name>
    <dbReference type="NCBI Taxonomy" id="1486859"/>
    <lineage>
        <taxon>Bacteria</taxon>
        <taxon>Pseudomonadati</taxon>
        <taxon>Pseudomonadota</taxon>
        <taxon>Alphaproteobacteria</taxon>
        <taxon>Rhodobacterales</taxon>
        <taxon>Roseobacteraceae</taxon>
        <taxon>Litoreibacter</taxon>
    </lineage>
</organism>
<dbReference type="InterPro" id="IPR005000">
    <property type="entry name" value="Aldolase/citrate-lyase_domain"/>
</dbReference>
<keyword evidence="6" id="KW-1185">Reference proteome</keyword>
<evidence type="ECO:0000313" key="6">
    <source>
        <dbReference type="Proteomes" id="UP000184144"/>
    </source>
</evidence>
<proteinExistence type="inferred from homology"/>
<keyword evidence="3" id="KW-0456">Lyase</keyword>
<reference evidence="6" key="1">
    <citation type="submission" date="2016-11" db="EMBL/GenBank/DDBJ databases">
        <authorList>
            <person name="Varghese N."/>
            <person name="Submissions S."/>
        </authorList>
    </citation>
    <scope>NUCLEOTIDE SEQUENCE [LARGE SCALE GENOMIC DNA]</scope>
    <source>
        <strain evidence="6">DSM 100566</strain>
    </source>
</reference>
<evidence type="ECO:0000256" key="1">
    <source>
        <dbReference type="ARBA" id="ARBA00005568"/>
    </source>
</evidence>
<dbReference type="EMBL" id="FQUV01000001">
    <property type="protein sequence ID" value="SHE29588.1"/>
    <property type="molecule type" value="Genomic_DNA"/>
</dbReference>
<dbReference type="InterPro" id="IPR040442">
    <property type="entry name" value="Pyrv_kinase-like_dom_sf"/>
</dbReference>
<gene>
    <name evidence="5" type="ORF">SAMN05444273_1019</name>
</gene>
<name>A0A1M4SBP1_9RHOB</name>
<sequence>MASLKSRLCSGLVQRGVWLGLGNAASAEIAATAGFDWCLIDGEHGPYDIAAIAEQARVLGPEACVRVPKAEVWMIKQVLDLGLHTVVVPMVDTPEQADEMACAMRYPSKSFPQGTRGIGAALVRASGYNHDTDYIAQANDRVCLIVQIESVTALKNLDAICAVEGVDGAFIGPTDLAASMGYLHDLDAPEVQAAIDDALRWIAASGKIAGALSFKPERAAHYVEMGATMVAVASDVALLSAALRDCAKSFTP</sequence>
<dbReference type="STRING" id="1486859.SAMN05444273_1019"/>